<name>A0A2U9PM17_MYCSE</name>
<organism evidence="2 3">
    <name type="scientific">Mycolicibacterium smegmatis (strain MKD8)</name>
    <name type="common">Mycobacterium smegmatis</name>
    <dbReference type="NCBI Taxonomy" id="1214915"/>
    <lineage>
        <taxon>Bacteria</taxon>
        <taxon>Bacillati</taxon>
        <taxon>Actinomycetota</taxon>
        <taxon>Actinomycetes</taxon>
        <taxon>Mycobacteriales</taxon>
        <taxon>Mycobacteriaceae</taxon>
        <taxon>Mycolicibacterium</taxon>
    </lineage>
</organism>
<reference evidence="2 3" key="1">
    <citation type="journal article" date="2013" name="Genome Announc.">
        <title>Draft genome sequence of MKD8, a conjugal recipient Mycobacterium smegmatis strain.</title>
        <authorList>
            <person name="Gray T.A."/>
            <person name="Palumbo M.J."/>
            <person name="Derbyshire K.M."/>
        </authorList>
    </citation>
    <scope>NUCLEOTIDE SEQUENCE [LARGE SCALE GENOMIC DNA]</scope>
    <source>
        <strain evidence="2 3">MKD8</strain>
    </source>
</reference>
<reference evidence="3" key="2">
    <citation type="submission" date="2018-03" db="EMBL/GenBank/DDBJ databases">
        <authorList>
            <person name="Derbyshire K."/>
            <person name="Gray T.A."/>
            <person name="Champion M."/>
        </authorList>
    </citation>
    <scope>NUCLEOTIDE SEQUENCE [LARGE SCALE GENOMIC DNA]</scope>
    <source>
        <strain evidence="3">MKD8</strain>
    </source>
</reference>
<evidence type="ECO:0000313" key="3">
    <source>
        <dbReference type="Proteomes" id="UP000011200"/>
    </source>
</evidence>
<evidence type="ECO:0000313" key="2">
    <source>
        <dbReference type="EMBL" id="AWT52738.1"/>
    </source>
</evidence>
<dbReference type="RefSeq" id="WP_003893141.1">
    <property type="nucleotide sequence ID" value="NZ_CP027541.1"/>
</dbReference>
<gene>
    <name evidence="2" type="ORF">D806_017540</name>
</gene>
<dbReference type="EMBL" id="CP027541">
    <property type="protein sequence ID" value="AWT52738.1"/>
    <property type="molecule type" value="Genomic_DNA"/>
</dbReference>
<dbReference type="Proteomes" id="UP000011200">
    <property type="component" value="Chromosome"/>
</dbReference>
<feature type="region of interest" description="Disordered" evidence="1">
    <location>
        <begin position="1"/>
        <end position="57"/>
    </location>
</feature>
<proteinExistence type="predicted"/>
<sequence>MAEHPEDTDDRSEEDVDSDENVATSREGGRFVGRAAGDDSFDAEQSGAEARSQGKAD</sequence>
<dbReference type="AlphaFoldDB" id="A0A2U9PM17"/>
<protein>
    <submittedName>
        <fullName evidence="2">Uncharacterized protein</fullName>
    </submittedName>
</protein>
<evidence type="ECO:0000256" key="1">
    <source>
        <dbReference type="SAM" id="MobiDB-lite"/>
    </source>
</evidence>
<feature type="compositionally biased region" description="Acidic residues" evidence="1">
    <location>
        <begin position="1"/>
        <end position="20"/>
    </location>
</feature>
<accession>A0A2U9PM17</accession>
<dbReference type="GeneID" id="93456575"/>